<evidence type="ECO:0000313" key="2">
    <source>
        <dbReference type="EMBL" id="KAG7392123.1"/>
    </source>
</evidence>
<keyword evidence="3" id="KW-1185">Reference proteome</keyword>
<comment type="caution">
    <text evidence="2">The sequence shown here is derived from an EMBL/GenBank/DDBJ whole genome shotgun (WGS) entry which is preliminary data.</text>
</comment>
<gene>
    <name evidence="2" type="ORF">PHYPSEUDO_002347</name>
</gene>
<proteinExistence type="predicted"/>
<evidence type="ECO:0000256" key="1">
    <source>
        <dbReference type="SAM" id="MobiDB-lite"/>
    </source>
</evidence>
<protein>
    <submittedName>
        <fullName evidence="2">Uncharacterized protein</fullName>
    </submittedName>
</protein>
<dbReference type="EMBL" id="JAGDFM010000014">
    <property type="protein sequence ID" value="KAG7392123.1"/>
    <property type="molecule type" value="Genomic_DNA"/>
</dbReference>
<feature type="region of interest" description="Disordered" evidence="1">
    <location>
        <begin position="88"/>
        <end position="113"/>
    </location>
</feature>
<reference evidence="2" key="1">
    <citation type="submission" date="2021-02" db="EMBL/GenBank/DDBJ databases">
        <authorList>
            <person name="Palmer J.M."/>
        </authorList>
    </citation>
    <scope>NUCLEOTIDE SEQUENCE</scope>
    <source>
        <strain evidence="2">SCRP734</strain>
    </source>
</reference>
<accession>A0A8T1WJN3</accession>
<evidence type="ECO:0000313" key="3">
    <source>
        <dbReference type="Proteomes" id="UP000694044"/>
    </source>
</evidence>
<organism evidence="2 3">
    <name type="scientific">Phytophthora pseudosyringae</name>
    <dbReference type="NCBI Taxonomy" id="221518"/>
    <lineage>
        <taxon>Eukaryota</taxon>
        <taxon>Sar</taxon>
        <taxon>Stramenopiles</taxon>
        <taxon>Oomycota</taxon>
        <taxon>Peronosporomycetes</taxon>
        <taxon>Peronosporales</taxon>
        <taxon>Peronosporaceae</taxon>
        <taxon>Phytophthora</taxon>
    </lineage>
</organism>
<dbReference type="Proteomes" id="UP000694044">
    <property type="component" value="Unassembled WGS sequence"/>
</dbReference>
<feature type="compositionally biased region" description="Low complexity" evidence="1">
    <location>
        <begin position="88"/>
        <end position="98"/>
    </location>
</feature>
<sequence length="113" mass="12291">MVATPMLSEINCVPSVGLEEGQYGENAVLEEGRETDADEEQYVGTRANPKEIGREHFESEHCDEAVNGEAVTILMFMVLVRTQLSSISSSRSSSSLLSVKCNEDKLSSSTSTE</sequence>
<dbReference type="AlphaFoldDB" id="A0A8T1WJN3"/>
<name>A0A8T1WJN3_9STRA</name>